<sequence length="229" mass="26749">MVNDPSRRTTPEEQELSKKLAELNAFEAELAQRELDLTTMQVELRSFENEYLRMVGFRYTELDRIEEQIAEYQLYLETAKDFAPSEGLKKLYREIAKRIHPDLATDPEERTRRQQLMIEANQAYEAGDEARLQTILQEWEQSPESIGGEGVVAELIRVIRKIFQVQDRLKAIETEIETLHQSELYLLRRKVQQAQERGRNLLADMAVQLEEQITDAKDRLEALKSQLGL</sequence>
<feature type="coiled-coil region" evidence="1">
    <location>
        <begin position="199"/>
        <end position="226"/>
    </location>
</feature>
<dbReference type="SUPFAM" id="SSF46565">
    <property type="entry name" value="Chaperone J-domain"/>
    <property type="match status" value="1"/>
</dbReference>
<reference evidence="2 3" key="1">
    <citation type="journal article" date="2014" name="Mol. Ecol.">
        <title>Evolution of Synechococcus.</title>
        <authorList>
            <person name="Dvorak P."/>
            <person name="Casamatta D."/>
            <person name="Hasler P."/>
            <person name="Poulickova A."/>
            <person name="Ondrej V."/>
            <person name="Sanges R."/>
        </authorList>
    </citation>
    <scope>NUCLEOTIDE SEQUENCE [LARGE SCALE GENOMIC DNA]</scope>
    <source>
        <strain evidence="2 3">CAUP A 1101</strain>
    </source>
</reference>
<dbReference type="AlphaFoldDB" id="A0A098THY7"/>
<keyword evidence="1" id="KW-0175">Coiled coil</keyword>
<evidence type="ECO:0000313" key="3">
    <source>
        <dbReference type="Proteomes" id="UP000030170"/>
    </source>
</evidence>
<dbReference type="RefSeq" id="WP_036536248.1">
    <property type="nucleotide sequence ID" value="NZ_JJML01000062.1"/>
</dbReference>
<evidence type="ECO:0000256" key="1">
    <source>
        <dbReference type="SAM" id="Coils"/>
    </source>
</evidence>
<dbReference type="Gene3D" id="1.10.287.110">
    <property type="entry name" value="DnaJ domain"/>
    <property type="match status" value="1"/>
</dbReference>
<keyword evidence="3" id="KW-1185">Reference proteome</keyword>
<dbReference type="InterPro" id="IPR036869">
    <property type="entry name" value="J_dom_sf"/>
</dbReference>
<comment type="caution">
    <text evidence="2">The sequence shown here is derived from an EMBL/GenBank/DDBJ whole genome shotgun (WGS) entry which is preliminary data.</text>
</comment>
<dbReference type="CDD" id="cd06257">
    <property type="entry name" value="DnaJ"/>
    <property type="match status" value="1"/>
</dbReference>
<dbReference type="OrthoDB" id="5390485at2"/>
<dbReference type="Proteomes" id="UP000030170">
    <property type="component" value="Unassembled WGS sequence"/>
</dbReference>
<gene>
    <name evidence="2" type="ORF">DO97_17185</name>
</gene>
<dbReference type="InterPro" id="IPR001623">
    <property type="entry name" value="DnaJ_domain"/>
</dbReference>
<proteinExistence type="predicted"/>
<accession>A0A098THY7</accession>
<dbReference type="EMBL" id="JJML01000062">
    <property type="protein sequence ID" value="KGF71631.1"/>
    <property type="molecule type" value="Genomic_DNA"/>
</dbReference>
<protein>
    <submittedName>
        <fullName evidence="2">Molecular chaperone DnaJ</fullName>
    </submittedName>
</protein>
<dbReference type="STRING" id="1497020.DO97_17185"/>
<evidence type="ECO:0000313" key="2">
    <source>
        <dbReference type="EMBL" id="KGF71631.1"/>
    </source>
</evidence>
<name>A0A098THY7_9CYAN</name>
<organism evidence="2 3">
    <name type="scientific">Neosynechococcus sphagnicola sy1</name>
    <dbReference type="NCBI Taxonomy" id="1497020"/>
    <lineage>
        <taxon>Bacteria</taxon>
        <taxon>Bacillati</taxon>
        <taxon>Cyanobacteriota</taxon>
        <taxon>Cyanophyceae</taxon>
        <taxon>Neosynechococcales</taxon>
        <taxon>Neosynechococcaceae</taxon>
        <taxon>Neosynechococcus</taxon>
    </lineage>
</organism>